<keyword evidence="4" id="KW-0505">Motor protein</keyword>
<comment type="similarity">
    <text evidence="5">Belongs to the TRAFAC class myosin-kinesin ATPase superfamily. Kinesin family.</text>
</comment>
<reference evidence="8" key="1">
    <citation type="submission" date="2014-09" db="EMBL/GenBank/DDBJ databases">
        <title>Genome sequence of the luminous mushroom Mycena chlorophos for searching fungal bioluminescence genes.</title>
        <authorList>
            <person name="Tanaka Y."/>
            <person name="Kasuga D."/>
            <person name="Oba Y."/>
            <person name="Hase S."/>
            <person name="Sato K."/>
            <person name="Oba Y."/>
            <person name="Sakakibara Y."/>
        </authorList>
    </citation>
    <scope>NUCLEOTIDE SEQUENCE</scope>
</reference>
<keyword evidence="2" id="KW-0547">Nucleotide-binding</keyword>
<dbReference type="Proteomes" id="UP000815677">
    <property type="component" value="Unassembled WGS sequence"/>
</dbReference>
<dbReference type="InterPro" id="IPR001752">
    <property type="entry name" value="Kinesin_motor_dom"/>
</dbReference>
<evidence type="ECO:0000259" key="7">
    <source>
        <dbReference type="PROSITE" id="PS50067"/>
    </source>
</evidence>
<evidence type="ECO:0000313" key="9">
    <source>
        <dbReference type="Proteomes" id="UP000815677"/>
    </source>
</evidence>
<evidence type="ECO:0000313" key="8">
    <source>
        <dbReference type="EMBL" id="GAT48027.1"/>
    </source>
</evidence>
<feature type="region of interest" description="Disordered" evidence="6">
    <location>
        <begin position="231"/>
        <end position="253"/>
    </location>
</feature>
<dbReference type="InterPro" id="IPR027417">
    <property type="entry name" value="P-loop_NTPase"/>
</dbReference>
<dbReference type="PANTHER" id="PTHR47972:SF45">
    <property type="entry name" value="PROTEIN CLARET SEGREGATIONAL"/>
    <property type="match status" value="1"/>
</dbReference>
<comment type="caution">
    <text evidence="5">Lacks conserved residue(s) required for the propagation of feature annotation.</text>
</comment>
<evidence type="ECO:0000256" key="3">
    <source>
        <dbReference type="ARBA" id="ARBA00022840"/>
    </source>
</evidence>
<dbReference type="SMART" id="SM00129">
    <property type="entry name" value="KISc"/>
    <property type="match status" value="1"/>
</dbReference>
<evidence type="ECO:0000256" key="6">
    <source>
        <dbReference type="SAM" id="MobiDB-lite"/>
    </source>
</evidence>
<dbReference type="InterPro" id="IPR031852">
    <property type="entry name" value="Vik1/Cik1_MT-bd"/>
</dbReference>
<dbReference type="InterPro" id="IPR036961">
    <property type="entry name" value="Kinesin_motor_dom_sf"/>
</dbReference>
<keyword evidence="9" id="KW-1185">Reference proteome</keyword>
<feature type="domain" description="Kinesin motor" evidence="7">
    <location>
        <begin position="423"/>
        <end position="489"/>
    </location>
</feature>
<dbReference type="PROSITE" id="PS50067">
    <property type="entry name" value="KINESIN_MOTOR_2"/>
    <property type="match status" value="1"/>
</dbReference>
<organism evidence="8 9">
    <name type="scientific">Mycena chlorophos</name>
    <name type="common">Agaric fungus</name>
    <name type="synonym">Agaricus chlorophos</name>
    <dbReference type="NCBI Taxonomy" id="658473"/>
    <lineage>
        <taxon>Eukaryota</taxon>
        <taxon>Fungi</taxon>
        <taxon>Dikarya</taxon>
        <taxon>Basidiomycota</taxon>
        <taxon>Agaricomycotina</taxon>
        <taxon>Agaricomycetes</taxon>
        <taxon>Agaricomycetidae</taxon>
        <taxon>Agaricales</taxon>
        <taxon>Marasmiineae</taxon>
        <taxon>Mycenaceae</taxon>
        <taxon>Mycena</taxon>
    </lineage>
</organism>
<evidence type="ECO:0000256" key="5">
    <source>
        <dbReference type="PROSITE-ProRule" id="PRU00283"/>
    </source>
</evidence>
<dbReference type="InterPro" id="IPR027640">
    <property type="entry name" value="Kinesin-like_fam"/>
</dbReference>
<evidence type="ECO:0000256" key="2">
    <source>
        <dbReference type="ARBA" id="ARBA00022741"/>
    </source>
</evidence>
<feature type="region of interest" description="Disordered" evidence="6">
    <location>
        <begin position="1"/>
        <end position="137"/>
    </location>
</feature>
<gene>
    <name evidence="8" type="ORF">MCHLO_05463</name>
</gene>
<sequence length="489" mass="52872">MASRLPRPQSSPEPKTAGGFAPSLKRQVVPEKDDIAAQQSTSKKPASASGFRPKPLEISRNATTNSTSTTNRKPPTAPPTRRTIPQAPAAARPTTSAAARGTNLPTARKPSASRVPSTTAKRVVSGPTAAPEQTIAAPDVITSLNKRLTALEEARTHDTERVQVSTSSAAVASAAHQEQLQNLQSELITAQVQLASTSAQLQSATNQLASIALLESQLAEMHRAKAQWEEEKAELEEEKQALKEESTRGEEERRKLHEMVMELKGNIRVFCRVRPVLPSEEEGQQDEDGESLAAQIAYPDSSRPYPSGEKETVMSAAGLEREWDAGMGNKPRKEVWNFNFDRVFTPASTQADLFGRWTMEGGSTEPTQGMIPRAVAQVFRVAEELKDKGWTYTMEGQLLEIYNDHQGAAAGVGQSTNGAAVQEQLKETQNINRSLSALGDVIAALGNGPGSHVPYRNSKLTYLLQNSLSGNSKTLMVLNLSPSAAYLNE</sequence>
<keyword evidence="3" id="KW-0067">ATP-binding</keyword>
<dbReference type="Gene3D" id="3.40.850.10">
    <property type="entry name" value="Kinesin motor domain"/>
    <property type="match status" value="2"/>
</dbReference>
<keyword evidence="1" id="KW-0493">Microtubule</keyword>
<dbReference type="Pfam" id="PF00225">
    <property type="entry name" value="Kinesin"/>
    <property type="match status" value="1"/>
</dbReference>
<feature type="compositionally biased region" description="Basic and acidic residues" evidence="6">
    <location>
        <begin position="238"/>
        <end position="253"/>
    </location>
</feature>
<dbReference type="EMBL" id="DF844147">
    <property type="protein sequence ID" value="GAT48027.1"/>
    <property type="molecule type" value="Genomic_DNA"/>
</dbReference>
<accession>A0ABQ0LAM3</accession>
<dbReference type="PANTHER" id="PTHR47972">
    <property type="entry name" value="KINESIN-LIKE PROTEIN KLP-3"/>
    <property type="match status" value="1"/>
</dbReference>
<dbReference type="SUPFAM" id="SSF52540">
    <property type="entry name" value="P-loop containing nucleoside triphosphate hydrolases"/>
    <property type="match status" value="1"/>
</dbReference>
<evidence type="ECO:0000256" key="1">
    <source>
        <dbReference type="ARBA" id="ARBA00022701"/>
    </source>
</evidence>
<protein>
    <submittedName>
        <fullName evidence="8">Kinesin family protein</fullName>
    </submittedName>
</protein>
<evidence type="ECO:0000256" key="4">
    <source>
        <dbReference type="ARBA" id="ARBA00023175"/>
    </source>
</evidence>
<proteinExistence type="inferred from homology"/>
<name>A0ABQ0LAM3_MYCCL</name>
<feature type="compositionally biased region" description="Low complexity" evidence="6">
    <location>
        <begin position="63"/>
        <end position="102"/>
    </location>
</feature>
<dbReference type="Pfam" id="PF16796">
    <property type="entry name" value="Microtub_bd"/>
    <property type="match status" value="2"/>
</dbReference>